<dbReference type="EMBL" id="CP039690">
    <property type="protein sequence ID" value="QCI66866.1"/>
    <property type="molecule type" value="Genomic_DNA"/>
</dbReference>
<organism evidence="2 3">
    <name type="scientific">Phreatobacter stygius</name>
    <dbReference type="NCBI Taxonomy" id="1940610"/>
    <lineage>
        <taxon>Bacteria</taxon>
        <taxon>Pseudomonadati</taxon>
        <taxon>Pseudomonadota</taxon>
        <taxon>Alphaproteobacteria</taxon>
        <taxon>Hyphomicrobiales</taxon>
        <taxon>Phreatobacteraceae</taxon>
        <taxon>Phreatobacter</taxon>
    </lineage>
</organism>
<feature type="transmembrane region" description="Helical" evidence="1">
    <location>
        <begin position="15"/>
        <end position="38"/>
    </location>
</feature>
<protein>
    <submittedName>
        <fullName evidence="2">DUF2182 domain-containing protein</fullName>
    </submittedName>
</protein>
<feature type="transmembrane region" description="Helical" evidence="1">
    <location>
        <begin position="107"/>
        <end position="128"/>
    </location>
</feature>
<keyword evidence="1" id="KW-1133">Transmembrane helix</keyword>
<dbReference type="InterPro" id="IPR018688">
    <property type="entry name" value="PpoB2-like"/>
</dbReference>
<evidence type="ECO:0000313" key="3">
    <source>
        <dbReference type="Proteomes" id="UP000298781"/>
    </source>
</evidence>
<name>A0A4D7BBU0_9HYPH</name>
<sequence>MGDPMIEALLRRDRILVVGAMLTVTVLAWAYLIAGAGMGVHEMDGMLMPMHMGAWTPAYAGLLFAMWAVMMAAMMLPSAAPMILFYGSIARRRRDKGDPVTATGVFASGYIAVWAAFSLAAVALQFALEQAALLSPMMETTSIAVAGSVLIAAGIYQWTPFKQACLRQCRSPLDFVMTHWREGTRGALAMGIVHGSYCLGCCWMLMLLLFVGGVMNLLWIAGLAVFVMIEKLAPAGHWIGRAAGILLIAWGGATLGGLMR</sequence>
<keyword evidence="1" id="KW-0812">Transmembrane</keyword>
<gene>
    <name evidence="2" type="ORF">E8M01_23045</name>
</gene>
<proteinExistence type="predicted"/>
<keyword evidence="3" id="KW-1185">Reference proteome</keyword>
<feature type="transmembrane region" description="Helical" evidence="1">
    <location>
        <begin position="197"/>
        <end position="226"/>
    </location>
</feature>
<dbReference type="KEGG" id="pstg:E8M01_23045"/>
<feature type="transmembrane region" description="Helical" evidence="1">
    <location>
        <begin position="58"/>
        <end position="86"/>
    </location>
</feature>
<feature type="transmembrane region" description="Helical" evidence="1">
    <location>
        <begin position="238"/>
        <end position="258"/>
    </location>
</feature>
<feature type="transmembrane region" description="Helical" evidence="1">
    <location>
        <begin position="140"/>
        <end position="158"/>
    </location>
</feature>
<evidence type="ECO:0000256" key="1">
    <source>
        <dbReference type="SAM" id="Phobius"/>
    </source>
</evidence>
<dbReference type="Proteomes" id="UP000298781">
    <property type="component" value="Chromosome"/>
</dbReference>
<evidence type="ECO:0000313" key="2">
    <source>
        <dbReference type="EMBL" id="QCI66866.1"/>
    </source>
</evidence>
<dbReference type="AlphaFoldDB" id="A0A4D7BBU0"/>
<keyword evidence="1" id="KW-0472">Membrane</keyword>
<dbReference type="OrthoDB" id="164118at2"/>
<dbReference type="Pfam" id="PF09948">
    <property type="entry name" value="PpoB2"/>
    <property type="match status" value="1"/>
</dbReference>
<accession>A0A4D7BBU0</accession>
<reference evidence="2 3" key="1">
    <citation type="submission" date="2019-04" db="EMBL/GenBank/DDBJ databases">
        <title>Phreatobacter aquaticus sp. nov.</title>
        <authorList>
            <person name="Choi A."/>
        </authorList>
    </citation>
    <scope>NUCLEOTIDE SEQUENCE [LARGE SCALE GENOMIC DNA]</scope>
    <source>
        <strain evidence="2 3">KCTC 52518</strain>
    </source>
</reference>